<reference evidence="2 3" key="1">
    <citation type="journal article" date="2018" name="Science">
        <title>The opium poppy genome and morphinan production.</title>
        <authorList>
            <person name="Guo L."/>
            <person name="Winzer T."/>
            <person name="Yang X."/>
            <person name="Li Y."/>
            <person name="Ning Z."/>
            <person name="He Z."/>
            <person name="Teodor R."/>
            <person name="Lu Y."/>
            <person name="Bowser T.A."/>
            <person name="Graham I.A."/>
            <person name="Ye K."/>
        </authorList>
    </citation>
    <scope>NUCLEOTIDE SEQUENCE [LARGE SCALE GENOMIC DNA]</scope>
    <source>
        <strain evidence="3">cv. HN1</strain>
        <tissue evidence="2">Leaves</tissue>
    </source>
</reference>
<feature type="region of interest" description="Disordered" evidence="1">
    <location>
        <begin position="37"/>
        <end position="58"/>
    </location>
</feature>
<protein>
    <submittedName>
        <fullName evidence="2">Uncharacterized protein</fullName>
    </submittedName>
</protein>
<dbReference type="Proteomes" id="UP000316621">
    <property type="component" value="Chromosome 8"/>
</dbReference>
<evidence type="ECO:0000313" key="3">
    <source>
        <dbReference type="Proteomes" id="UP000316621"/>
    </source>
</evidence>
<keyword evidence="3" id="KW-1185">Reference proteome</keyword>
<organism evidence="2 3">
    <name type="scientific">Papaver somniferum</name>
    <name type="common">Opium poppy</name>
    <dbReference type="NCBI Taxonomy" id="3469"/>
    <lineage>
        <taxon>Eukaryota</taxon>
        <taxon>Viridiplantae</taxon>
        <taxon>Streptophyta</taxon>
        <taxon>Embryophyta</taxon>
        <taxon>Tracheophyta</taxon>
        <taxon>Spermatophyta</taxon>
        <taxon>Magnoliopsida</taxon>
        <taxon>Ranunculales</taxon>
        <taxon>Papaveraceae</taxon>
        <taxon>Papaveroideae</taxon>
        <taxon>Papaver</taxon>
    </lineage>
</organism>
<proteinExistence type="predicted"/>
<dbReference type="AlphaFoldDB" id="A0A4Y7KKC6"/>
<dbReference type="Gramene" id="RZC72538">
    <property type="protein sequence ID" value="RZC72538"/>
    <property type="gene ID" value="C5167_048019"/>
</dbReference>
<evidence type="ECO:0000313" key="2">
    <source>
        <dbReference type="EMBL" id="RZC72538.1"/>
    </source>
</evidence>
<name>A0A4Y7KKC6_PAPSO</name>
<evidence type="ECO:0000256" key="1">
    <source>
        <dbReference type="SAM" id="MobiDB-lite"/>
    </source>
</evidence>
<sequence>MHNCLRQRIFQIASNVYIRCEIVAMEWLVLQVLSKSNKSGRRNGVWSQIPSSAVFDGP</sequence>
<dbReference type="EMBL" id="CM010722">
    <property type="protein sequence ID" value="RZC72538.1"/>
    <property type="molecule type" value="Genomic_DNA"/>
</dbReference>
<gene>
    <name evidence="2" type="ORF">C5167_048019</name>
</gene>
<accession>A0A4Y7KKC6</accession>